<proteinExistence type="predicted"/>
<dbReference type="STRING" id="68170.GCA_000974445_04944"/>
<reference evidence="5 6" key="1">
    <citation type="submission" date="2015-02" db="EMBL/GenBank/DDBJ databases">
        <authorList>
            <person name="Ju K.-S."/>
            <person name="Doroghazi J.R."/>
            <person name="Metcalf W."/>
        </authorList>
    </citation>
    <scope>NUCLEOTIDE SEQUENCE [LARGE SCALE GENOMIC DNA]</scope>
    <source>
        <strain evidence="5 6">NRRL B-16140</strain>
    </source>
</reference>
<evidence type="ECO:0000256" key="2">
    <source>
        <dbReference type="ARBA" id="ARBA00022679"/>
    </source>
</evidence>
<name>A0A0F0GI61_LENAE</name>
<evidence type="ECO:0000256" key="3">
    <source>
        <dbReference type="ARBA" id="ARBA00022723"/>
    </source>
</evidence>
<dbReference type="RefSeq" id="WP_045315833.1">
    <property type="nucleotide sequence ID" value="NZ_JYJG01000300.1"/>
</dbReference>
<dbReference type="Pfam" id="PF05853">
    <property type="entry name" value="BKACE"/>
    <property type="match status" value="2"/>
</dbReference>
<dbReference type="EMBL" id="JYJG01000300">
    <property type="protein sequence ID" value="KJK43219.1"/>
    <property type="molecule type" value="Genomic_DNA"/>
</dbReference>
<comment type="caution">
    <text evidence="5">The sequence shown here is derived from an EMBL/GenBank/DDBJ whole genome shotgun (WGS) entry which is preliminary data.</text>
</comment>
<dbReference type="Gene3D" id="3.20.20.70">
    <property type="entry name" value="Aldolase class I"/>
    <property type="match status" value="2"/>
</dbReference>
<dbReference type="Proteomes" id="UP000033393">
    <property type="component" value="Unassembled WGS sequence"/>
</dbReference>
<dbReference type="OrthoDB" id="3424160at2"/>
<evidence type="ECO:0000313" key="5">
    <source>
        <dbReference type="EMBL" id="KJK43219.1"/>
    </source>
</evidence>
<keyword evidence="3" id="KW-0479">Metal-binding</keyword>
<keyword evidence="6" id="KW-1185">Reference proteome</keyword>
<evidence type="ECO:0000256" key="1">
    <source>
        <dbReference type="ARBA" id="ARBA00001947"/>
    </source>
</evidence>
<evidence type="ECO:0000313" key="6">
    <source>
        <dbReference type="Proteomes" id="UP000033393"/>
    </source>
</evidence>
<keyword evidence="2" id="KW-0808">Transferase</keyword>
<dbReference type="AlphaFoldDB" id="A0A0F0GI61"/>
<evidence type="ECO:0000256" key="4">
    <source>
        <dbReference type="ARBA" id="ARBA00022833"/>
    </source>
</evidence>
<dbReference type="InterPro" id="IPR008567">
    <property type="entry name" value="BKACE"/>
</dbReference>
<dbReference type="GO" id="GO:0046872">
    <property type="term" value="F:metal ion binding"/>
    <property type="evidence" value="ECO:0007669"/>
    <property type="project" value="UniProtKB-KW"/>
</dbReference>
<sequence>MLQACLNGSRTAEEHPALPLTPVRLAEDAADVAALGVTSVHIHPRDVIGAPTLVGPGVATTIATVRAAVPGIEISVSTNVPGNRATLIASWGPLAAGRPDIASVHVGEPGWRTLAEALHQVNVAVELVVESPAQLEDLPAGITRITVTATEQTAETLLRQVEPLGLPILLHGRDDAAWPVFTYAATLEHHVRMGLEDTLRMPDGRTAKTNAELIAMARRNQKSKAPS</sequence>
<protein>
    <recommendedName>
        <fullName evidence="7">3-keto-5-aminohexanoate cleavage protein</fullName>
    </recommendedName>
</protein>
<organism evidence="5 6">
    <name type="scientific">Lentzea aerocolonigenes</name>
    <name type="common">Lechevalieria aerocolonigenes</name>
    <name type="synonym">Saccharothrix aerocolonigenes</name>
    <dbReference type="NCBI Taxonomy" id="68170"/>
    <lineage>
        <taxon>Bacteria</taxon>
        <taxon>Bacillati</taxon>
        <taxon>Actinomycetota</taxon>
        <taxon>Actinomycetes</taxon>
        <taxon>Pseudonocardiales</taxon>
        <taxon>Pseudonocardiaceae</taxon>
        <taxon>Lentzea</taxon>
    </lineage>
</organism>
<dbReference type="InterPro" id="IPR013785">
    <property type="entry name" value="Aldolase_TIM"/>
</dbReference>
<dbReference type="PATRIC" id="fig|68170.10.peg.8797"/>
<gene>
    <name evidence="5" type="ORF">UK23_34000</name>
</gene>
<accession>A0A0F0GI61</accession>
<keyword evidence="4" id="KW-0862">Zinc</keyword>
<dbReference type="PANTHER" id="PTHR37418">
    <property type="entry name" value="3-KETO-5-AMINOHEXANOATE CLEAVAGE ENZYME-RELATED"/>
    <property type="match status" value="1"/>
</dbReference>
<dbReference type="PANTHER" id="PTHR37418:SF2">
    <property type="entry name" value="3-KETO-5-AMINOHEXANOATE CLEAVAGE ENZYME"/>
    <property type="match status" value="1"/>
</dbReference>
<comment type="cofactor">
    <cofactor evidence="1">
        <name>Zn(2+)</name>
        <dbReference type="ChEBI" id="CHEBI:29105"/>
    </cofactor>
</comment>
<dbReference type="GO" id="GO:0043720">
    <property type="term" value="F:3-keto-5-aminohexanoate cleavage activity"/>
    <property type="evidence" value="ECO:0007669"/>
    <property type="project" value="InterPro"/>
</dbReference>
<evidence type="ECO:0008006" key="7">
    <source>
        <dbReference type="Google" id="ProtNLM"/>
    </source>
</evidence>